<evidence type="ECO:0000313" key="3">
    <source>
        <dbReference type="Proteomes" id="UP000215914"/>
    </source>
</evidence>
<comment type="caution">
    <text evidence="2">The sequence shown here is derived from an EMBL/GenBank/DDBJ whole genome shotgun (WGS) entry which is preliminary data.</text>
</comment>
<organism evidence="2 3">
    <name type="scientific">Helianthus annuus</name>
    <name type="common">Common sunflower</name>
    <dbReference type="NCBI Taxonomy" id="4232"/>
    <lineage>
        <taxon>Eukaryota</taxon>
        <taxon>Viridiplantae</taxon>
        <taxon>Streptophyta</taxon>
        <taxon>Embryophyta</taxon>
        <taxon>Tracheophyta</taxon>
        <taxon>Spermatophyta</taxon>
        <taxon>Magnoliopsida</taxon>
        <taxon>eudicotyledons</taxon>
        <taxon>Gunneridae</taxon>
        <taxon>Pentapetalae</taxon>
        <taxon>asterids</taxon>
        <taxon>campanulids</taxon>
        <taxon>Asterales</taxon>
        <taxon>Asteraceae</taxon>
        <taxon>Asteroideae</taxon>
        <taxon>Heliantheae alliance</taxon>
        <taxon>Heliantheae</taxon>
        <taxon>Helianthus</taxon>
    </lineage>
</organism>
<accession>A0A9K3DID1</accession>
<feature type="region of interest" description="Disordered" evidence="1">
    <location>
        <begin position="57"/>
        <end position="77"/>
    </location>
</feature>
<gene>
    <name evidence="2" type="ORF">HanXRQr2_Chr17g0799941</name>
</gene>
<dbReference type="AlphaFoldDB" id="A0A9K3DID1"/>
<proteinExistence type="predicted"/>
<dbReference type="Proteomes" id="UP000215914">
    <property type="component" value="Unassembled WGS sequence"/>
</dbReference>
<keyword evidence="3" id="KW-1185">Reference proteome</keyword>
<evidence type="ECO:0000256" key="1">
    <source>
        <dbReference type="SAM" id="MobiDB-lite"/>
    </source>
</evidence>
<evidence type="ECO:0000313" key="2">
    <source>
        <dbReference type="EMBL" id="KAF5755194.1"/>
    </source>
</evidence>
<name>A0A9K3DID1_HELAN</name>
<protein>
    <submittedName>
        <fullName evidence="2">Uncharacterized protein</fullName>
    </submittedName>
</protein>
<reference evidence="2" key="2">
    <citation type="submission" date="2020-06" db="EMBL/GenBank/DDBJ databases">
        <title>Helianthus annuus Genome sequencing and assembly Release 2.</title>
        <authorList>
            <person name="Gouzy J."/>
            <person name="Langlade N."/>
            <person name="Munos S."/>
        </authorList>
    </citation>
    <scope>NUCLEOTIDE SEQUENCE</scope>
    <source>
        <tissue evidence="2">Leaves</tissue>
    </source>
</reference>
<dbReference type="EMBL" id="MNCJ02000332">
    <property type="protein sequence ID" value="KAF5755194.1"/>
    <property type="molecule type" value="Genomic_DNA"/>
</dbReference>
<dbReference type="Gramene" id="mRNA:HanXRQr2_Chr17g0799941">
    <property type="protein sequence ID" value="mRNA:HanXRQr2_Chr17g0799941"/>
    <property type="gene ID" value="HanXRQr2_Chr17g0799941"/>
</dbReference>
<sequence>MDVQQVALGARGHGACRGRPCFINCLYDRSQAQTASLSKVSASGVLTRPALGFRLHARGPPESSCQETYPQVARGPH</sequence>
<reference evidence="2" key="1">
    <citation type="journal article" date="2017" name="Nature">
        <title>The sunflower genome provides insights into oil metabolism, flowering and Asterid evolution.</title>
        <authorList>
            <person name="Badouin H."/>
            <person name="Gouzy J."/>
            <person name="Grassa C.J."/>
            <person name="Murat F."/>
            <person name="Staton S.E."/>
            <person name="Cottret L."/>
            <person name="Lelandais-Briere C."/>
            <person name="Owens G.L."/>
            <person name="Carrere S."/>
            <person name="Mayjonade B."/>
            <person name="Legrand L."/>
            <person name="Gill N."/>
            <person name="Kane N.C."/>
            <person name="Bowers J.E."/>
            <person name="Hubner S."/>
            <person name="Bellec A."/>
            <person name="Berard A."/>
            <person name="Berges H."/>
            <person name="Blanchet N."/>
            <person name="Boniface M.C."/>
            <person name="Brunel D."/>
            <person name="Catrice O."/>
            <person name="Chaidir N."/>
            <person name="Claudel C."/>
            <person name="Donnadieu C."/>
            <person name="Faraut T."/>
            <person name="Fievet G."/>
            <person name="Helmstetter N."/>
            <person name="King M."/>
            <person name="Knapp S.J."/>
            <person name="Lai Z."/>
            <person name="Le Paslier M.C."/>
            <person name="Lippi Y."/>
            <person name="Lorenzon L."/>
            <person name="Mandel J.R."/>
            <person name="Marage G."/>
            <person name="Marchand G."/>
            <person name="Marquand E."/>
            <person name="Bret-Mestries E."/>
            <person name="Morien E."/>
            <person name="Nambeesan S."/>
            <person name="Nguyen T."/>
            <person name="Pegot-Espagnet P."/>
            <person name="Pouilly N."/>
            <person name="Raftis F."/>
            <person name="Sallet E."/>
            <person name="Schiex T."/>
            <person name="Thomas J."/>
            <person name="Vandecasteele C."/>
            <person name="Vares D."/>
            <person name="Vear F."/>
            <person name="Vautrin S."/>
            <person name="Crespi M."/>
            <person name="Mangin B."/>
            <person name="Burke J.M."/>
            <person name="Salse J."/>
            <person name="Munos S."/>
            <person name="Vincourt P."/>
            <person name="Rieseberg L.H."/>
            <person name="Langlade N.B."/>
        </authorList>
    </citation>
    <scope>NUCLEOTIDE SEQUENCE</scope>
    <source>
        <tissue evidence="2">Leaves</tissue>
    </source>
</reference>